<dbReference type="AlphaFoldDB" id="A0A9P6WSC2"/>
<proteinExistence type="predicted"/>
<reference evidence="2" key="1">
    <citation type="journal article" date="2020" name="Microb. Genom.">
        <title>Genetic diversity of clinical and environmental Mucorales isolates obtained from an investigation of mucormycosis cases among solid organ transplant recipients.</title>
        <authorList>
            <person name="Nguyen M.H."/>
            <person name="Kaul D."/>
            <person name="Muto C."/>
            <person name="Cheng S.J."/>
            <person name="Richter R.A."/>
            <person name="Bruno V.M."/>
            <person name="Liu G."/>
            <person name="Beyhan S."/>
            <person name="Sundermann A.J."/>
            <person name="Mounaud S."/>
            <person name="Pasculle A.W."/>
            <person name="Nierman W.C."/>
            <person name="Driscoll E."/>
            <person name="Cumbie R."/>
            <person name="Clancy C.J."/>
            <person name="Dupont C.L."/>
        </authorList>
    </citation>
    <scope>NUCLEOTIDE SEQUENCE</scope>
    <source>
        <strain evidence="2">GL11</strain>
    </source>
</reference>
<dbReference type="Proteomes" id="UP000716291">
    <property type="component" value="Unassembled WGS sequence"/>
</dbReference>
<evidence type="ECO:0000313" key="3">
    <source>
        <dbReference type="Proteomes" id="UP000716291"/>
    </source>
</evidence>
<accession>A0A9P6WSC2</accession>
<evidence type="ECO:0000256" key="1">
    <source>
        <dbReference type="SAM" id="MobiDB-lite"/>
    </source>
</evidence>
<dbReference type="EMBL" id="JAANQT010012578">
    <property type="protein sequence ID" value="KAG1273665.1"/>
    <property type="molecule type" value="Genomic_DNA"/>
</dbReference>
<protein>
    <submittedName>
        <fullName evidence="2">Uncharacterized protein</fullName>
    </submittedName>
</protein>
<feature type="region of interest" description="Disordered" evidence="1">
    <location>
        <begin position="89"/>
        <end position="112"/>
    </location>
</feature>
<name>A0A9P6WSC2_RHIOR</name>
<keyword evidence="3" id="KW-1185">Reference proteome</keyword>
<evidence type="ECO:0000313" key="2">
    <source>
        <dbReference type="EMBL" id="KAG1273665.1"/>
    </source>
</evidence>
<comment type="caution">
    <text evidence="2">The sequence shown here is derived from an EMBL/GenBank/DDBJ whole genome shotgun (WGS) entry which is preliminary data.</text>
</comment>
<sequence length="112" mass="11204">MTSCRPGNTAGSRITSARNAAGLAQRYCRLALKPAWRCCPAAGAAVVASKPSALASLLASRQCAAVGSVTQLPLFSTAVARASDARSAALAGGRSKSRMPIPGACRASSSTP</sequence>
<organism evidence="2 3">
    <name type="scientific">Rhizopus oryzae</name>
    <name type="common">Mucormycosis agent</name>
    <name type="synonym">Rhizopus arrhizus var. delemar</name>
    <dbReference type="NCBI Taxonomy" id="64495"/>
    <lineage>
        <taxon>Eukaryota</taxon>
        <taxon>Fungi</taxon>
        <taxon>Fungi incertae sedis</taxon>
        <taxon>Mucoromycota</taxon>
        <taxon>Mucoromycotina</taxon>
        <taxon>Mucoromycetes</taxon>
        <taxon>Mucorales</taxon>
        <taxon>Mucorineae</taxon>
        <taxon>Rhizopodaceae</taxon>
        <taxon>Rhizopus</taxon>
    </lineage>
</organism>
<gene>
    <name evidence="2" type="ORF">G6F64_015299</name>
</gene>